<sequence>MLKRYKWFIDYYKKSYIIAIIALIFDYAFKLILPYMIGNVADNIFNKNVTAENLKINLGICLVASVLCYVVSVVWNLNVFRGDDTIRYLVTTKLYDKYLKQSPEFFEKNSTGSLMGKATNDPYALGDFAGYGLMSLFDSTFYPILIVIVMIVTTDFRLTLLSVLPLPILVVVSNKIGNKLNTTFEESQKSFDKMNDQTLETVSGVRVVRANNLKDFQRKKFQDRADDLYEKNMATAKLIAWYGPIQKPIEVMTYVLAISYGTYLIRTGSITVGRLMSFMFYLNLLIWPMIGMGDFISVKKQADASMDRIQEVWDYKEDIVNKPDAIDLKENPTIEFKNLSFKYPTSKENVLSDINFLVTPGKTLGVLGKTGSGKTTLLKQFLRFYDVEDGEILLNDKNLTDYTIESVRERMGYVPQNHMIFSKTIGENIKLTNKDATDEELMEAIRMSDFEKDLDKLVNGTDTLCGEKGISLSGGQKQRIALSRALIKNPDILIMDDCMSAVDGTTEKNILDNFRKIRSGKTNIIATHRISQVKDADEIIVLENGRIVERGNHDSLMKQDGWYKEQYLRQTVESAYEKECDE</sequence>
<dbReference type="PANTHER" id="PTHR43394:SF1">
    <property type="entry name" value="ATP-BINDING CASSETTE SUB-FAMILY B MEMBER 10, MITOCHONDRIAL"/>
    <property type="match status" value="1"/>
</dbReference>
<evidence type="ECO:0000313" key="13">
    <source>
        <dbReference type="Proteomes" id="UP000215413"/>
    </source>
</evidence>
<feature type="transmembrane region" description="Helical" evidence="9">
    <location>
        <begin position="141"/>
        <end position="172"/>
    </location>
</feature>
<keyword evidence="5" id="KW-0547">Nucleotide-binding</keyword>
<keyword evidence="3" id="KW-1003">Cell membrane</keyword>
<dbReference type="PANTHER" id="PTHR43394">
    <property type="entry name" value="ATP-DEPENDENT PERMEASE MDL1, MITOCHONDRIAL"/>
    <property type="match status" value="1"/>
</dbReference>
<keyword evidence="4 9" id="KW-0812">Transmembrane</keyword>
<gene>
    <name evidence="12" type="ORF">B9N49_01270</name>
</gene>
<evidence type="ECO:0000256" key="1">
    <source>
        <dbReference type="ARBA" id="ARBA00004651"/>
    </source>
</evidence>
<evidence type="ECO:0000259" key="11">
    <source>
        <dbReference type="PROSITE" id="PS50929"/>
    </source>
</evidence>
<accession>A0A233V937</accession>
<name>A0A233V937_FINMA</name>
<dbReference type="InterPro" id="IPR003439">
    <property type="entry name" value="ABC_transporter-like_ATP-bd"/>
</dbReference>
<dbReference type="FunFam" id="3.40.50.300:FF:000221">
    <property type="entry name" value="Multidrug ABC transporter ATP-binding protein"/>
    <property type="match status" value="1"/>
</dbReference>
<evidence type="ECO:0000256" key="8">
    <source>
        <dbReference type="ARBA" id="ARBA00023136"/>
    </source>
</evidence>
<dbReference type="GO" id="GO:0005524">
    <property type="term" value="F:ATP binding"/>
    <property type="evidence" value="ECO:0007669"/>
    <property type="project" value="UniProtKB-KW"/>
</dbReference>
<dbReference type="InterPro" id="IPR003593">
    <property type="entry name" value="AAA+_ATPase"/>
</dbReference>
<dbReference type="GO" id="GO:0005886">
    <property type="term" value="C:plasma membrane"/>
    <property type="evidence" value="ECO:0007669"/>
    <property type="project" value="UniProtKB-SubCell"/>
</dbReference>
<feature type="domain" description="ABC transporter" evidence="10">
    <location>
        <begin position="334"/>
        <end position="569"/>
    </location>
</feature>
<evidence type="ECO:0000256" key="3">
    <source>
        <dbReference type="ARBA" id="ARBA00022475"/>
    </source>
</evidence>
<dbReference type="CDD" id="cd18541">
    <property type="entry name" value="ABC_6TM_TmrB_like"/>
    <property type="match status" value="1"/>
</dbReference>
<proteinExistence type="predicted"/>
<comment type="subcellular location">
    <subcellularLocation>
        <location evidence="1">Cell membrane</location>
        <topology evidence="1">Multi-pass membrane protein</topology>
    </subcellularLocation>
</comment>
<organism evidence="12 13">
    <name type="scientific">Finegoldia magna</name>
    <name type="common">Peptostreptococcus magnus</name>
    <dbReference type="NCBI Taxonomy" id="1260"/>
    <lineage>
        <taxon>Bacteria</taxon>
        <taxon>Bacillati</taxon>
        <taxon>Bacillota</taxon>
        <taxon>Tissierellia</taxon>
        <taxon>Tissierellales</taxon>
        <taxon>Peptoniphilaceae</taxon>
        <taxon>Finegoldia</taxon>
    </lineage>
</organism>
<keyword evidence="8 9" id="KW-0472">Membrane</keyword>
<dbReference type="AlphaFoldDB" id="A0A233V937"/>
<dbReference type="InterPro" id="IPR011527">
    <property type="entry name" value="ABC1_TM_dom"/>
</dbReference>
<feature type="transmembrane region" description="Helical" evidence="9">
    <location>
        <begin position="278"/>
        <end position="298"/>
    </location>
</feature>
<feature type="domain" description="ABC transmembrane type-1" evidence="11">
    <location>
        <begin position="17"/>
        <end position="301"/>
    </location>
</feature>
<evidence type="ECO:0000256" key="7">
    <source>
        <dbReference type="ARBA" id="ARBA00022989"/>
    </source>
</evidence>
<keyword evidence="7 9" id="KW-1133">Transmembrane helix</keyword>
<evidence type="ECO:0000256" key="4">
    <source>
        <dbReference type="ARBA" id="ARBA00022692"/>
    </source>
</evidence>
<keyword evidence="6 12" id="KW-0067">ATP-binding</keyword>
<keyword evidence="2" id="KW-0813">Transport</keyword>
<dbReference type="GO" id="GO:0015421">
    <property type="term" value="F:ABC-type oligopeptide transporter activity"/>
    <property type="evidence" value="ECO:0007669"/>
    <property type="project" value="TreeGrafter"/>
</dbReference>
<dbReference type="InterPro" id="IPR039421">
    <property type="entry name" value="Type_1_exporter"/>
</dbReference>
<dbReference type="PROSITE" id="PS50929">
    <property type="entry name" value="ABC_TM1F"/>
    <property type="match status" value="1"/>
</dbReference>
<dbReference type="Gene3D" id="1.20.1560.10">
    <property type="entry name" value="ABC transporter type 1, transmembrane domain"/>
    <property type="match status" value="1"/>
</dbReference>
<dbReference type="PROSITE" id="PS50893">
    <property type="entry name" value="ABC_TRANSPORTER_2"/>
    <property type="match status" value="1"/>
</dbReference>
<protein>
    <submittedName>
        <fullName evidence="12">Multidrug ABC transporter ATP-binding protein</fullName>
    </submittedName>
</protein>
<dbReference type="PROSITE" id="PS00211">
    <property type="entry name" value="ABC_TRANSPORTER_1"/>
    <property type="match status" value="1"/>
</dbReference>
<reference evidence="13" key="1">
    <citation type="submission" date="2017-04" db="EMBL/GenBank/DDBJ databases">
        <title>Finegoldia magna isolated from orthopedic joint implant-associated infections.</title>
        <authorList>
            <person name="Bjorklund S."/>
            <person name="Bruggemann H."/>
            <person name="Jensen A."/>
            <person name="Hellmark B."/>
            <person name="Soderquist B."/>
        </authorList>
    </citation>
    <scope>NUCLEOTIDE SEQUENCE [LARGE SCALE GENOMIC DNA]</scope>
    <source>
        <strain evidence="13">CCUG 54800</strain>
    </source>
</reference>
<dbReference type="SUPFAM" id="SSF52540">
    <property type="entry name" value="P-loop containing nucleoside triphosphate hydrolases"/>
    <property type="match status" value="1"/>
</dbReference>
<evidence type="ECO:0000256" key="2">
    <source>
        <dbReference type="ARBA" id="ARBA00022448"/>
    </source>
</evidence>
<dbReference type="InterPro" id="IPR027417">
    <property type="entry name" value="P-loop_NTPase"/>
</dbReference>
<dbReference type="RefSeq" id="WP_094205187.1">
    <property type="nucleotide sequence ID" value="NZ_NDYC01000007.1"/>
</dbReference>
<comment type="caution">
    <text evidence="12">The sequence shown here is derived from an EMBL/GenBank/DDBJ whole genome shotgun (WGS) entry which is preliminary data.</text>
</comment>
<feature type="transmembrane region" description="Helical" evidence="9">
    <location>
        <begin position="54"/>
        <end position="75"/>
    </location>
</feature>
<dbReference type="EMBL" id="NDYC01000007">
    <property type="protein sequence ID" value="OXZ28909.1"/>
    <property type="molecule type" value="Genomic_DNA"/>
</dbReference>
<evidence type="ECO:0000313" key="12">
    <source>
        <dbReference type="EMBL" id="OXZ28909.1"/>
    </source>
</evidence>
<dbReference type="Proteomes" id="UP000215413">
    <property type="component" value="Unassembled WGS sequence"/>
</dbReference>
<dbReference type="GO" id="GO:0016887">
    <property type="term" value="F:ATP hydrolysis activity"/>
    <property type="evidence" value="ECO:0007669"/>
    <property type="project" value="InterPro"/>
</dbReference>
<dbReference type="Pfam" id="PF00005">
    <property type="entry name" value="ABC_tran"/>
    <property type="match status" value="1"/>
</dbReference>
<dbReference type="SUPFAM" id="SSF90123">
    <property type="entry name" value="ABC transporter transmembrane region"/>
    <property type="match status" value="1"/>
</dbReference>
<evidence type="ECO:0000256" key="5">
    <source>
        <dbReference type="ARBA" id="ARBA00022741"/>
    </source>
</evidence>
<dbReference type="InterPro" id="IPR017871">
    <property type="entry name" value="ABC_transporter-like_CS"/>
</dbReference>
<evidence type="ECO:0000256" key="6">
    <source>
        <dbReference type="ARBA" id="ARBA00022840"/>
    </source>
</evidence>
<dbReference type="Pfam" id="PF00664">
    <property type="entry name" value="ABC_membrane"/>
    <property type="match status" value="1"/>
</dbReference>
<dbReference type="SMART" id="SM00382">
    <property type="entry name" value="AAA"/>
    <property type="match status" value="1"/>
</dbReference>
<feature type="transmembrane region" description="Helical" evidence="9">
    <location>
        <begin position="15"/>
        <end position="33"/>
    </location>
</feature>
<evidence type="ECO:0000256" key="9">
    <source>
        <dbReference type="SAM" id="Phobius"/>
    </source>
</evidence>
<dbReference type="Gene3D" id="3.40.50.300">
    <property type="entry name" value="P-loop containing nucleotide triphosphate hydrolases"/>
    <property type="match status" value="1"/>
</dbReference>
<dbReference type="InterPro" id="IPR036640">
    <property type="entry name" value="ABC1_TM_sf"/>
</dbReference>
<evidence type="ECO:0000259" key="10">
    <source>
        <dbReference type="PROSITE" id="PS50893"/>
    </source>
</evidence>